<protein>
    <recommendedName>
        <fullName evidence="2">DUF6456 domain-containing protein</fullName>
    </recommendedName>
</protein>
<evidence type="ECO:0000256" key="1">
    <source>
        <dbReference type="SAM" id="MobiDB-lite"/>
    </source>
</evidence>
<feature type="compositionally biased region" description="Basic and acidic residues" evidence="1">
    <location>
        <begin position="99"/>
        <end position="133"/>
    </location>
</feature>
<dbReference type="AlphaFoldDB" id="A0A0B5DV98"/>
<feature type="region of interest" description="Disordered" evidence="1">
    <location>
        <begin position="89"/>
        <end position="133"/>
    </location>
</feature>
<organism evidence="3 4">
    <name type="scientific">Celeribacter indicus</name>
    <dbReference type="NCBI Taxonomy" id="1208324"/>
    <lineage>
        <taxon>Bacteria</taxon>
        <taxon>Pseudomonadati</taxon>
        <taxon>Pseudomonadota</taxon>
        <taxon>Alphaproteobacteria</taxon>
        <taxon>Rhodobacterales</taxon>
        <taxon>Roseobacteraceae</taxon>
        <taxon>Celeribacter</taxon>
    </lineage>
</organism>
<proteinExistence type="predicted"/>
<dbReference type="HOGENOM" id="CLU_070806_0_0_5"/>
<evidence type="ECO:0000313" key="4">
    <source>
        <dbReference type="Proteomes" id="UP000031521"/>
    </source>
</evidence>
<dbReference type="Pfam" id="PF20057">
    <property type="entry name" value="DUF6456"/>
    <property type="match status" value="1"/>
</dbReference>
<dbReference type="Proteomes" id="UP000031521">
    <property type="component" value="Chromosome"/>
</dbReference>
<dbReference type="KEGG" id="cid:P73_2229"/>
<sequence length="401" mass="43264">MTRNRLQNEVGGKMLETWKGPTRTGGGGIPEWVPQDAQRYLAHTEHGDTIRALARKGGCAPSTVMRQVRKVELKRDDPLVDEALACLSRLAPGPGSPHAAREEGHGPDDSQSRKDVMTKHSPPDRRSPPDDATIAREARRILRRLCESGACLAVARDMDRAVVVRDLPDGRVTRIAVLDRPVAQAMALKDWIVPQARGRVTRYRISAAGRAALRDLLAEDLRRPAGFSEAPAAFPVPACLPGFGPEAGEESETARRLRYSVAESPVMVLSRLRDKGGAAFLSPELVAAAERLREDFELAQMSPQETPDWDRLLAGGARGEVACDPAGSGPEAAAARVAAALADLGPGLGDVALRCCCYLEGMALAEKRMGWSARSGKIVLRIALQRLRTHYEAAGYSNLIG</sequence>
<dbReference type="EMBL" id="CP004393">
    <property type="protein sequence ID" value="AJE46944.1"/>
    <property type="molecule type" value="Genomic_DNA"/>
</dbReference>
<dbReference type="InterPro" id="IPR045599">
    <property type="entry name" value="DUF6456"/>
</dbReference>
<dbReference type="STRING" id="1208324.P73_2229"/>
<evidence type="ECO:0000313" key="3">
    <source>
        <dbReference type="EMBL" id="AJE46944.1"/>
    </source>
</evidence>
<keyword evidence="4" id="KW-1185">Reference proteome</keyword>
<feature type="region of interest" description="Disordered" evidence="1">
    <location>
        <begin position="1"/>
        <end position="29"/>
    </location>
</feature>
<accession>A0A0B5DV98</accession>
<evidence type="ECO:0000259" key="2">
    <source>
        <dbReference type="Pfam" id="PF20057"/>
    </source>
</evidence>
<gene>
    <name evidence="3" type="ORF">P73_2229</name>
</gene>
<feature type="domain" description="DUF6456" evidence="2">
    <location>
        <begin position="258"/>
        <end position="392"/>
    </location>
</feature>
<reference evidence="3 4" key="1">
    <citation type="journal article" date="2014" name="Int. J. Syst. Evol. Microbiol.">
        <title>Celeribacter indicus sp. nov., a polycyclic aromatic hydrocarbon-degrading bacterium from deep-sea sediment and reclassification of Huaishuia halophila as Celeribacter halophilus comb. nov.</title>
        <authorList>
            <person name="Lai Q."/>
            <person name="Cao J."/>
            <person name="Yuan J."/>
            <person name="Li F."/>
            <person name="Shao Z."/>
        </authorList>
    </citation>
    <scope>NUCLEOTIDE SEQUENCE [LARGE SCALE GENOMIC DNA]</scope>
    <source>
        <strain evidence="3">P73</strain>
    </source>
</reference>
<name>A0A0B5DV98_9RHOB</name>